<keyword evidence="1" id="KW-0812">Transmembrane</keyword>
<evidence type="ECO:0000256" key="1">
    <source>
        <dbReference type="SAM" id="Phobius"/>
    </source>
</evidence>
<protein>
    <submittedName>
        <fullName evidence="2">Uncharacterized protein</fullName>
    </submittedName>
</protein>
<dbReference type="GeneID" id="75076825"/>
<evidence type="ECO:0000313" key="3">
    <source>
        <dbReference type="Proteomes" id="UP000003120"/>
    </source>
</evidence>
<keyword evidence="1" id="KW-1133">Transmembrane helix</keyword>
<name>A0AAN3VX17_9FUSO</name>
<dbReference type="EMBL" id="ALKK01000011">
    <property type="protein sequence ID" value="EJU18763.1"/>
    <property type="molecule type" value="Genomic_DNA"/>
</dbReference>
<keyword evidence="1" id="KW-0472">Membrane</keyword>
<proteinExistence type="predicted"/>
<gene>
    <name evidence="2" type="ORF">HMPREF1127_1085</name>
</gene>
<feature type="transmembrane region" description="Helical" evidence="1">
    <location>
        <begin position="27"/>
        <end position="46"/>
    </location>
</feature>
<dbReference type="Proteomes" id="UP000003120">
    <property type="component" value="Unassembled WGS sequence"/>
</dbReference>
<reference evidence="2 3" key="1">
    <citation type="submission" date="2012-07" db="EMBL/GenBank/DDBJ databases">
        <authorList>
            <person name="Durkin A.S."/>
            <person name="McCorrison J."/>
            <person name="Torralba M."/>
            <person name="Gillis M."/>
            <person name="Methe B."/>
            <person name="Sutton G."/>
            <person name="Nelson K.E."/>
        </authorList>
    </citation>
    <scope>NUCLEOTIDE SEQUENCE [LARGE SCALE GENOMIC DNA]</scope>
    <source>
        <strain evidence="2 3">Fnf 1007</strain>
    </source>
</reference>
<comment type="caution">
    <text evidence="2">The sequence shown here is derived from an EMBL/GenBank/DDBJ whole genome shotgun (WGS) entry which is preliminary data.</text>
</comment>
<evidence type="ECO:0000313" key="2">
    <source>
        <dbReference type="EMBL" id="EJU18763.1"/>
    </source>
</evidence>
<dbReference type="AlphaFoldDB" id="A0AAN3VX17"/>
<dbReference type="RefSeq" id="WP_005960375.1">
    <property type="nucleotide sequence ID" value="NZ_ALKK01000011.1"/>
</dbReference>
<organism evidence="2 3">
    <name type="scientific">Fusobacterium necrophorum subsp. funduliforme Fnf 1007</name>
    <dbReference type="NCBI Taxonomy" id="1161424"/>
    <lineage>
        <taxon>Bacteria</taxon>
        <taxon>Fusobacteriati</taxon>
        <taxon>Fusobacteriota</taxon>
        <taxon>Fusobacteriia</taxon>
        <taxon>Fusobacteriales</taxon>
        <taxon>Fusobacteriaceae</taxon>
        <taxon>Fusobacterium</taxon>
    </lineage>
</organism>
<sequence length="50" mass="5899">MGGQQVIEMLLFIFFGNKLCKQFNINISIDLLAFGYYFLLLFSWAIKEFI</sequence>
<accession>A0AAN3VX17</accession>